<accession>A0A133KEZ7</accession>
<keyword evidence="8" id="KW-1278">Translocase</keyword>
<protein>
    <submittedName>
        <fullName evidence="12">Phage tail component protein</fullName>
    </submittedName>
</protein>
<keyword evidence="7" id="KW-0067">ATP-binding</keyword>
<dbReference type="Pfam" id="PF00005">
    <property type="entry name" value="ABC_tran"/>
    <property type="match status" value="2"/>
</dbReference>
<dbReference type="AlphaFoldDB" id="A0A133KEZ7"/>
<dbReference type="GO" id="GO:0005524">
    <property type="term" value="F:ATP binding"/>
    <property type="evidence" value="ECO:0007669"/>
    <property type="project" value="UniProtKB-KW"/>
</dbReference>
<evidence type="ECO:0000259" key="11">
    <source>
        <dbReference type="PROSITE" id="PS50893"/>
    </source>
</evidence>
<dbReference type="RefSeq" id="WP_060929338.1">
    <property type="nucleotide sequence ID" value="NZ_CAMPNK010000002.1"/>
</dbReference>
<evidence type="ECO:0000256" key="4">
    <source>
        <dbReference type="ARBA" id="ARBA00022475"/>
    </source>
</evidence>
<dbReference type="NCBIfam" id="NF010167">
    <property type="entry name" value="PRK13648.1"/>
    <property type="match status" value="2"/>
</dbReference>
<dbReference type="Proteomes" id="UP000070383">
    <property type="component" value="Unassembled WGS sequence"/>
</dbReference>
<dbReference type="OrthoDB" id="501320at2"/>
<dbReference type="STRING" id="33036.HMPREF3200_00926"/>
<dbReference type="PANTHER" id="PTHR43553">
    <property type="entry name" value="HEAVY METAL TRANSPORTER"/>
    <property type="match status" value="1"/>
</dbReference>
<dbReference type="PROSITE" id="PS00211">
    <property type="entry name" value="ABC_TRANSPORTER_1"/>
    <property type="match status" value="2"/>
</dbReference>
<dbReference type="Pfam" id="PF12558">
    <property type="entry name" value="DUF3744"/>
    <property type="match status" value="1"/>
</dbReference>
<dbReference type="InterPro" id="IPR003593">
    <property type="entry name" value="AAA+_ATPase"/>
</dbReference>
<reference evidence="13" key="1">
    <citation type="submission" date="2016-01" db="EMBL/GenBank/DDBJ databases">
        <authorList>
            <person name="Mitreva M."/>
            <person name="Pepin K.H."/>
            <person name="Mihindukulasuriya K.A."/>
            <person name="Fulton R."/>
            <person name="Fronick C."/>
            <person name="O'Laughlin M."/>
            <person name="Miner T."/>
            <person name="Herter B."/>
            <person name="Rosa B.A."/>
            <person name="Cordes M."/>
            <person name="Tomlinson C."/>
            <person name="Wollam A."/>
            <person name="Palsikar V.B."/>
            <person name="Mardis E.R."/>
            <person name="Wilson R.K."/>
        </authorList>
    </citation>
    <scope>NUCLEOTIDE SEQUENCE [LARGE SCALE GENOMIC DNA]</scope>
    <source>
        <strain evidence="13">MJR8151</strain>
    </source>
</reference>
<dbReference type="CDD" id="cd03225">
    <property type="entry name" value="ABC_cobalt_CbiO_domain1"/>
    <property type="match status" value="2"/>
</dbReference>
<organism evidence="12 13">
    <name type="scientific">Anaerococcus tetradius</name>
    <dbReference type="NCBI Taxonomy" id="33036"/>
    <lineage>
        <taxon>Bacteria</taxon>
        <taxon>Bacillati</taxon>
        <taxon>Bacillota</taxon>
        <taxon>Tissierellia</taxon>
        <taxon>Tissierellales</taxon>
        <taxon>Peptoniphilaceae</taxon>
        <taxon>Anaerococcus</taxon>
    </lineage>
</organism>
<keyword evidence="13" id="KW-1185">Reference proteome</keyword>
<evidence type="ECO:0000256" key="10">
    <source>
        <dbReference type="ARBA" id="ARBA00025157"/>
    </source>
</evidence>
<dbReference type="InterPro" id="IPR015856">
    <property type="entry name" value="ABC_transpr_CbiO/EcfA_su"/>
</dbReference>
<comment type="subcellular location">
    <subcellularLocation>
        <location evidence="1">Cell membrane</location>
        <topology evidence="1">Peripheral membrane protein</topology>
    </subcellularLocation>
</comment>
<comment type="caution">
    <text evidence="12">The sequence shown here is derived from an EMBL/GenBank/DDBJ whole genome shotgun (WGS) entry which is preliminary data.</text>
</comment>
<sequence>MQTGKAPIVDFNSYNFKYKSQKDFSLFDINLSIKKGEKIVIVGPSGSGKSTLAKSLNGQIPNSFDGDILGQISIDGKDLKSSSIFDLSLSVGTVLQDTDGQFVGLTVAEDIAFSLENDCINKEEMEKIVHKWAKELNISKLLERKPKDLSGGQKQAVSIAGVLVSDVPILLLDEPLANLDPKSGRATMKLVRDLAERLGYTVVVIEHRLEEALLLNPDRIIAVSDGRIVFDGCVEDILKSDKLDQIGIRKPLYIDALSYAGLDLKKYAQISKVDDLDLSKDDLEILTTWASKVKKEKIVKSREKIIEIKNLDFAYSNENILENINLSINKGEIVSIVGPNGAGKSTLAKLMCGFIRPNRGEILIDGIDSKNLSIKEIADKIAFVLQNPNSMISKTMIYDEVAFGLRIRGLEEEEIQKRVEEVLKICGLYPFRNWPISALSYGQKRRVTIASILILNPDLIILDEPTAGQDFSHYTAMMEFIRRLNRDLSLTILMISHDMHLIQEYTDRALVVCDKKILADLSPAELFSREKLIDQSNLAPTSLYKLGKKLEALSALDFIESFIAYERRKKNG</sequence>
<keyword evidence="6" id="KW-0547">Nucleotide-binding</keyword>
<dbReference type="SMART" id="SM00382">
    <property type="entry name" value="AAA"/>
    <property type="match status" value="2"/>
</dbReference>
<dbReference type="SUPFAM" id="SSF52540">
    <property type="entry name" value="P-loop containing nucleoside triphosphate hydrolases"/>
    <property type="match status" value="2"/>
</dbReference>
<dbReference type="InterPro" id="IPR017871">
    <property type="entry name" value="ABC_transporter-like_CS"/>
</dbReference>
<gene>
    <name evidence="12" type="ORF">HMPREF3200_00926</name>
</gene>
<dbReference type="EMBL" id="LRPM01000033">
    <property type="protein sequence ID" value="KWZ78127.1"/>
    <property type="molecule type" value="Genomic_DNA"/>
</dbReference>
<evidence type="ECO:0000256" key="6">
    <source>
        <dbReference type="ARBA" id="ARBA00022741"/>
    </source>
</evidence>
<evidence type="ECO:0000256" key="1">
    <source>
        <dbReference type="ARBA" id="ARBA00004202"/>
    </source>
</evidence>
<evidence type="ECO:0000256" key="3">
    <source>
        <dbReference type="ARBA" id="ARBA00022448"/>
    </source>
</evidence>
<dbReference type="PATRIC" id="fig|33036.3.peg.918"/>
<dbReference type="InterPro" id="IPR003439">
    <property type="entry name" value="ABC_transporter-like_ATP-bd"/>
</dbReference>
<feature type="domain" description="ABC transporter" evidence="11">
    <location>
        <begin position="306"/>
        <end position="539"/>
    </location>
</feature>
<dbReference type="InterPro" id="IPR022216">
    <property type="entry name" value="ABC_Co_transporter"/>
</dbReference>
<dbReference type="PANTHER" id="PTHR43553:SF26">
    <property type="entry name" value="ABC TRANSPORTER ATP-BINDING PROTEIN BC_2655-RELATED"/>
    <property type="match status" value="1"/>
</dbReference>
<evidence type="ECO:0000256" key="8">
    <source>
        <dbReference type="ARBA" id="ARBA00022967"/>
    </source>
</evidence>
<feature type="domain" description="ABC transporter" evidence="11">
    <location>
        <begin position="9"/>
        <end position="250"/>
    </location>
</feature>
<dbReference type="PROSITE" id="PS50893">
    <property type="entry name" value="ABC_TRANSPORTER_2"/>
    <property type="match status" value="2"/>
</dbReference>
<dbReference type="FunFam" id="3.40.50.300:FF:001422">
    <property type="entry name" value="Cobalt ABC transporter ATP-binding protein"/>
    <property type="match status" value="1"/>
</dbReference>
<dbReference type="Gene3D" id="3.40.50.300">
    <property type="entry name" value="P-loop containing nucleotide triphosphate hydrolases"/>
    <property type="match status" value="2"/>
</dbReference>
<evidence type="ECO:0000256" key="7">
    <source>
        <dbReference type="ARBA" id="ARBA00022840"/>
    </source>
</evidence>
<dbReference type="GO" id="GO:0043190">
    <property type="term" value="C:ATP-binding cassette (ABC) transporter complex"/>
    <property type="evidence" value="ECO:0007669"/>
    <property type="project" value="TreeGrafter"/>
</dbReference>
<dbReference type="GO" id="GO:0016887">
    <property type="term" value="F:ATP hydrolysis activity"/>
    <property type="evidence" value="ECO:0007669"/>
    <property type="project" value="InterPro"/>
</dbReference>
<proteinExistence type="inferred from homology"/>
<evidence type="ECO:0000256" key="9">
    <source>
        <dbReference type="ARBA" id="ARBA00023136"/>
    </source>
</evidence>
<evidence type="ECO:0000313" key="12">
    <source>
        <dbReference type="EMBL" id="KWZ78127.1"/>
    </source>
</evidence>
<comment type="function">
    <text evidence="10">Probably part of an ABC transporter complex. Responsible for energy coupling to the transport system.</text>
</comment>
<evidence type="ECO:0000256" key="5">
    <source>
        <dbReference type="ARBA" id="ARBA00022737"/>
    </source>
</evidence>
<dbReference type="GO" id="GO:0042626">
    <property type="term" value="F:ATPase-coupled transmembrane transporter activity"/>
    <property type="evidence" value="ECO:0007669"/>
    <property type="project" value="TreeGrafter"/>
</dbReference>
<evidence type="ECO:0000313" key="13">
    <source>
        <dbReference type="Proteomes" id="UP000070383"/>
    </source>
</evidence>
<name>A0A133KEZ7_9FIRM</name>
<dbReference type="FunFam" id="3.40.50.300:FF:000224">
    <property type="entry name" value="Energy-coupling factor transporter ATP-binding protein EcfA"/>
    <property type="match status" value="1"/>
</dbReference>
<keyword evidence="3" id="KW-0813">Transport</keyword>
<dbReference type="InterPro" id="IPR050095">
    <property type="entry name" value="ECF_ABC_transporter_ATP-bd"/>
</dbReference>
<evidence type="ECO:0000256" key="2">
    <source>
        <dbReference type="ARBA" id="ARBA00005417"/>
    </source>
</evidence>
<dbReference type="InterPro" id="IPR027417">
    <property type="entry name" value="P-loop_NTPase"/>
</dbReference>
<keyword evidence="5" id="KW-0677">Repeat</keyword>
<keyword evidence="9" id="KW-0472">Membrane</keyword>
<keyword evidence="4" id="KW-1003">Cell membrane</keyword>
<comment type="similarity">
    <text evidence="2">Belongs to the ABC transporter superfamily.</text>
</comment>